<evidence type="ECO:0000313" key="5">
    <source>
        <dbReference type="EMBL" id="WAJ69078.1"/>
    </source>
</evidence>
<reference evidence="5" key="1">
    <citation type="submission" date="2022-10" db="EMBL/GenBank/DDBJ databases">
        <title>Catenovulum adriacola sp. nov. isolated in the Harbour of Susak.</title>
        <authorList>
            <person name="Schoch T."/>
            <person name="Reich S.J."/>
            <person name="Stoeferle S."/>
            <person name="Flaiz M."/>
            <person name="Kazda M."/>
            <person name="Riedel C.U."/>
            <person name="Duerre P."/>
        </authorList>
    </citation>
    <scope>NUCLEOTIDE SEQUENCE</scope>
    <source>
        <strain evidence="5">TS8</strain>
    </source>
</reference>
<keyword evidence="6" id="KW-1185">Reference proteome</keyword>
<gene>
    <name evidence="5" type="ORF">OLW01_07685</name>
</gene>
<dbReference type="RefSeq" id="WP_268073236.1">
    <property type="nucleotide sequence ID" value="NZ_CP109965.1"/>
</dbReference>
<evidence type="ECO:0000256" key="3">
    <source>
        <dbReference type="SAM" id="SignalP"/>
    </source>
</evidence>
<evidence type="ECO:0000259" key="4">
    <source>
        <dbReference type="PROSITE" id="PS51127"/>
    </source>
</evidence>
<dbReference type="PROSITE" id="PS51257">
    <property type="entry name" value="PROKAR_LIPOPROTEIN"/>
    <property type="match status" value="1"/>
</dbReference>
<feature type="domain" description="Big-1" evidence="4">
    <location>
        <begin position="396"/>
        <end position="484"/>
    </location>
</feature>
<feature type="compositionally biased region" description="Polar residues" evidence="2">
    <location>
        <begin position="116"/>
        <end position="125"/>
    </location>
</feature>
<accession>A0ABY7AHI9</accession>
<feature type="signal peptide" evidence="3">
    <location>
        <begin position="1"/>
        <end position="19"/>
    </location>
</feature>
<protein>
    <submittedName>
        <fullName evidence="5">Ig-like domain-containing protein</fullName>
    </submittedName>
</protein>
<feature type="region of interest" description="Disordered" evidence="2">
    <location>
        <begin position="116"/>
        <end position="151"/>
    </location>
</feature>
<proteinExistence type="inferred from homology"/>
<evidence type="ECO:0000256" key="2">
    <source>
        <dbReference type="SAM" id="MobiDB-lite"/>
    </source>
</evidence>
<dbReference type="InterPro" id="IPR008964">
    <property type="entry name" value="Invasin/intimin_cell_adhesion"/>
</dbReference>
<organism evidence="5 6">
    <name type="scientific">Catenovulum adriaticum</name>
    <dbReference type="NCBI Taxonomy" id="2984846"/>
    <lineage>
        <taxon>Bacteria</taxon>
        <taxon>Pseudomonadati</taxon>
        <taxon>Pseudomonadota</taxon>
        <taxon>Gammaproteobacteria</taxon>
        <taxon>Alteromonadales</taxon>
        <taxon>Alteromonadaceae</taxon>
        <taxon>Catenovulum</taxon>
    </lineage>
</organism>
<dbReference type="Proteomes" id="UP001163726">
    <property type="component" value="Chromosome"/>
</dbReference>
<dbReference type="InterPro" id="IPR013783">
    <property type="entry name" value="Ig-like_fold"/>
</dbReference>
<evidence type="ECO:0000313" key="6">
    <source>
        <dbReference type="Proteomes" id="UP001163726"/>
    </source>
</evidence>
<evidence type="ECO:0000256" key="1">
    <source>
        <dbReference type="ARBA" id="ARBA00010116"/>
    </source>
</evidence>
<sequence>MLKLFRYWLFVVISLTLTACGGGGSLENGDTDENADNSIYKITITAIDSQGEESHITSQSNPLTVLATLTKDGEPAANKIITFSTPVGILEPSTGNRLTGSDGVAEIKLKPGNQANSGTLTATFSTDDEDITESYPVESLGDGEDDDPTGSGFSISAQSYICDDSSLSLVSEIEQCTQSSEINQASPLYFVVTVESTANQQPVANKLITASAGTGKLLPENGNAISNDDGKAIFRIYSNGATGADEIIINYDTASESFVYQVNTTTVTPTHGYQLAAQLVDVNGNEINQISEDQPGIIKVTLTNQQSAVANNLINVSTSLGSLNPSSGDIVTDAQGEASLTLGAGQVESAGTVSISTQVLDGINTIDLSESIVFSSAGDAQSEVSTSQSLNLNLYESDGVTTTFNISQSNPGILEATLLDENGDPLENKVVTYSATIGEIFPSIGTALTDENGQAYVDISAGTVKGAGTVTVNYNNVTDTLSFTSEGDDNLAEEEYDIAVNFYDCDNNANAAFDIANCSEVDVSSVPEDGVAQLKITRAGSSTPIQNKLISASVDFGSLSPSTGRVITDENGLAYVTLFAGNESGARTLTVNANNSSKSVDFSIISPVILMGNNVSGDFENEVIANNLNGALAIGNTAVLTIDLVNQSDLSIYDKPVVINLNSTCVEAGTAFIDASVTAINGRATAIYRSDSCKGSDVITAEATVGSTTLNASTTISLAQADASYIKFIEASIDGDTEAFRLSYPGTGLASQADLVFQVLGNDNNPLANQEVVFSVTAEGAGIEVTPEQARSDSEGKVYIKAKAGRAPTPLVVLAELVDENGDSYSPKIQAVSRRLAVSTGLADQNSVSLSVETLNIETWSNDGEENPVTIRLADHFNNPVPDGTAISFITHGGEIEPNCLTDNGACSVIWTGQNERPTGNNLNDGMCDVGNDNDPANDVPAQGVPCYDSVNLQPLPLTRPRSGRANILAYAVGEESFVDSNGNGYYDSNETFADLSEAFLDHNEDNQFCGRLADGTAAPGALPVGDSSCLAGGDHEEPVDFNKDFTYNRGNNLFDGILCENDNNCTRNFVHVRDSSVIVMSGSEAYFNVRDSAGNSVTLVDLTTASGQPAVSFTAYITDINNNPMPAGTTVSLSIDNGEISGPSSYDYPNTATPIPQGFSFTLKQESEPNGTSSGIGTITVTSPLGVVSSYQFSIVDDG</sequence>
<dbReference type="PROSITE" id="PS51127">
    <property type="entry name" value="BIG1"/>
    <property type="match status" value="1"/>
</dbReference>
<dbReference type="InterPro" id="IPR003344">
    <property type="entry name" value="Big_1_dom"/>
</dbReference>
<comment type="similarity">
    <text evidence="1">Belongs to the intimin/invasin family.</text>
</comment>
<feature type="chain" id="PRO_5047548696" evidence="3">
    <location>
        <begin position="20"/>
        <end position="1200"/>
    </location>
</feature>
<dbReference type="Gene3D" id="2.60.40.10">
    <property type="entry name" value="Immunoglobulins"/>
    <property type="match status" value="4"/>
</dbReference>
<dbReference type="SUPFAM" id="SSF49373">
    <property type="entry name" value="Invasin/intimin cell-adhesion fragments"/>
    <property type="match status" value="4"/>
</dbReference>
<keyword evidence="3" id="KW-0732">Signal</keyword>
<name>A0ABY7AHI9_9ALTE</name>
<dbReference type="SMART" id="SM00634">
    <property type="entry name" value="BID_1"/>
    <property type="match status" value="4"/>
</dbReference>
<dbReference type="EMBL" id="CP109965">
    <property type="protein sequence ID" value="WAJ69078.1"/>
    <property type="molecule type" value="Genomic_DNA"/>
</dbReference>